<reference evidence="2" key="1">
    <citation type="submission" date="2018-06" db="EMBL/GenBank/DDBJ databases">
        <authorList>
            <person name="Zhirakovskaya E."/>
        </authorList>
    </citation>
    <scope>NUCLEOTIDE SEQUENCE</scope>
</reference>
<dbReference type="EMBL" id="UOFR01000034">
    <property type="protein sequence ID" value="VAW95500.1"/>
    <property type="molecule type" value="Genomic_DNA"/>
</dbReference>
<keyword evidence="1" id="KW-0472">Membrane</keyword>
<evidence type="ECO:0000256" key="1">
    <source>
        <dbReference type="SAM" id="Phobius"/>
    </source>
</evidence>
<sequence length="70" mass="7842">MIQCHIFSESVLVKMADPENKIITYLLLTALMVLTFASAILINNTVYDSLGWVILLVLNLCILGYLLRKG</sequence>
<feature type="transmembrane region" description="Helical" evidence="1">
    <location>
        <begin position="22"/>
        <end position="43"/>
    </location>
</feature>
<organism evidence="2">
    <name type="scientific">hydrothermal vent metagenome</name>
    <dbReference type="NCBI Taxonomy" id="652676"/>
    <lineage>
        <taxon>unclassified sequences</taxon>
        <taxon>metagenomes</taxon>
        <taxon>ecological metagenomes</taxon>
    </lineage>
</organism>
<dbReference type="AlphaFoldDB" id="A0A3B1A1Q6"/>
<protein>
    <submittedName>
        <fullName evidence="2">Tricarboxylate transport membrane protein TctA</fullName>
    </submittedName>
</protein>
<gene>
    <name evidence="2" type="ORF">MNBD_GAMMA21-1466</name>
</gene>
<accession>A0A3B1A1Q6</accession>
<keyword evidence="1" id="KW-0812">Transmembrane</keyword>
<evidence type="ECO:0000313" key="2">
    <source>
        <dbReference type="EMBL" id="VAW95500.1"/>
    </source>
</evidence>
<name>A0A3B1A1Q6_9ZZZZ</name>
<keyword evidence="1" id="KW-1133">Transmembrane helix</keyword>
<proteinExistence type="predicted"/>
<feature type="transmembrane region" description="Helical" evidence="1">
    <location>
        <begin position="49"/>
        <end position="67"/>
    </location>
</feature>